<evidence type="ECO:0000313" key="2">
    <source>
        <dbReference type="Proteomes" id="UP001234297"/>
    </source>
</evidence>
<comment type="caution">
    <text evidence="1">The sequence shown here is derived from an EMBL/GenBank/DDBJ whole genome shotgun (WGS) entry which is preliminary data.</text>
</comment>
<accession>A0ACC2MXM1</accession>
<keyword evidence="2" id="KW-1185">Reference proteome</keyword>
<name>A0ACC2MXM1_PERAE</name>
<dbReference type="Proteomes" id="UP001234297">
    <property type="component" value="Chromosome 1"/>
</dbReference>
<gene>
    <name evidence="1" type="ORF">MRB53_003174</name>
</gene>
<protein>
    <submittedName>
        <fullName evidence="1">Uncharacterized protein</fullName>
    </submittedName>
</protein>
<proteinExistence type="predicted"/>
<sequence length="878" mass="96013">MAEPQKGASSAAHSKERTSLLDEEIGNEFLTSWKSTTAGDDTLDFGCETVPSGKKKPFNFDKLDMDFALDGGFDKISSFKIDMSDLDFSSPLRKAEKQKDRSRKESVIERQEGNPDQFTFSFDFNALDGFDLDSSLLDGERKLDKRTGNKGLHSSVKPGRNQNSTCNLAPHADTFGKSDTKKLPPSDDATTSKFVHLKDIDTVTDGTTSISKNLENQDCLRDATSPEKQITTFGQESRIECQKTGMHTEQSETPRPTEPGVLHIIQDKTVQPVSSNDSVLGTRPDLQTGHSSSSQEVYTSPSREPENSVKSVDTLHSRDSSATSSYNLQCLPATCITDPKEIDTEFQEISAGHSHVAKESAVRRDSAQSNKGFGDSAMTSVSQNLHNVTVATDNPYSVSKALLHLRRESTVEKPTPLKERATGVIHSKYFSKSEDAQSQLISASAPRKVSLCSKKLEGICLGPANTKSPKFGSEKRAGDHKVGFSELNAKAFTIVPATTGSVKNDKELGTSRESTVDEPMPLKRKATGDIYSKYSSESEDSESVLHSGSALRKVSLFNKKLEGMHLDLANTKSPKFGECEKQAGKDKVGISESNSRGLTKALVTQGSEKNNEECNSSSFQVHPTILPKQAILSGIPRSSISEHSVPSMDPIRSSKITSVEKHKTTPLRSDMKSFDFSGLKITSAMASKSESSNITFQKEIKSIKQPEKNIGVLPNATSKQPCLGPMNLNPLKRAIESHPKSRNVEDASQKIEGKMILDIDNSEDCCKSDPFDHSTSTPDVPLEASIIDLEGSTLIQSDDNVEKAEACAKELETTCNMLKKKQDEAKEVLVRAIVNNNLLLMLNHPTYEEKISFIIPVLFSGFFPDSACTEVGKDYILH</sequence>
<reference evidence="1 2" key="1">
    <citation type="journal article" date="2022" name="Hortic Res">
        <title>A haplotype resolved chromosomal level avocado genome allows analysis of novel avocado genes.</title>
        <authorList>
            <person name="Nath O."/>
            <person name="Fletcher S.J."/>
            <person name="Hayward A."/>
            <person name="Shaw L.M."/>
            <person name="Masouleh A.K."/>
            <person name="Furtado A."/>
            <person name="Henry R.J."/>
            <person name="Mitter N."/>
        </authorList>
    </citation>
    <scope>NUCLEOTIDE SEQUENCE [LARGE SCALE GENOMIC DNA]</scope>
    <source>
        <strain evidence="2">cv. Hass</strain>
    </source>
</reference>
<organism evidence="1 2">
    <name type="scientific">Persea americana</name>
    <name type="common">Avocado</name>
    <dbReference type="NCBI Taxonomy" id="3435"/>
    <lineage>
        <taxon>Eukaryota</taxon>
        <taxon>Viridiplantae</taxon>
        <taxon>Streptophyta</taxon>
        <taxon>Embryophyta</taxon>
        <taxon>Tracheophyta</taxon>
        <taxon>Spermatophyta</taxon>
        <taxon>Magnoliopsida</taxon>
        <taxon>Magnoliidae</taxon>
        <taxon>Laurales</taxon>
        <taxon>Lauraceae</taxon>
        <taxon>Persea</taxon>
    </lineage>
</organism>
<dbReference type="EMBL" id="CM056809">
    <property type="protein sequence ID" value="KAJ8650151.1"/>
    <property type="molecule type" value="Genomic_DNA"/>
</dbReference>
<evidence type="ECO:0000313" key="1">
    <source>
        <dbReference type="EMBL" id="KAJ8650151.1"/>
    </source>
</evidence>